<dbReference type="AlphaFoldDB" id="A0AAQ4FEH3"/>
<evidence type="ECO:0000313" key="2">
    <source>
        <dbReference type="Proteomes" id="UP001321473"/>
    </source>
</evidence>
<organism evidence="1 2">
    <name type="scientific">Amblyomma americanum</name>
    <name type="common">Lone star tick</name>
    <dbReference type="NCBI Taxonomy" id="6943"/>
    <lineage>
        <taxon>Eukaryota</taxon>
        <taxon>Metazoa</taxon>
        <taxon>Ecdysozoa</taxon>
        <taxon>Arthropoda</taxon>
        <taxon>Chelicerata</taxon>
        <taxon>Arachnida</taxon>
        <taxon>Acari</taxon>
        <taxon>Parasitiformes</taxon>
        <taxon>Ixodida</taxon>
        <taxon>Ixodoidea</taxon>
        <taxon>Ixodidae</taxon>
        <taxon>Amblyomminae</taxon>
        <taxon>Amblyomma</taxon>
    </lineage>
</organism>
<keyword evidence="2" id="KW-1185">Reference proteome</keyword>
<reference evidence="1 2" key="1">
    <citation type="journal article" date="2023" name="Arcadia Sci">
        <title>De novo assembly of a long-read Amblyomma americanum tick genome.</title>
        <authorList>
            <person name="Chou S."/>
            <person name="Poskanzer K.E."/>
            <person name="Rollins M."/>
            <person name="Thuy-Boun P.S."/>
        </authorList>
    </citation>
    <scope>NUCLEOTIDE SEQUENCE [LARGE SCALE GENOMIC DNA]</scope>
    <source>
        <strain evidence="1">F_SG_1</strain>
        <tissue evidence="1">Salivary glands</tissue>
    </source>
</reference>
<evidence type="ECO:0000313" key="1">
    <source>
        <dbReference type="EMBL" id="KAK8785062.1"/>
    </source>
</evidence>
<comment type="caution">
    <text evidence="1">The sequence shown here is derived from an EMBL/GenBank/DDBJ whole genome shotgun (WGS) entry which is preliminary data.</text>
</comment>
<accession>A0AAQ4FEH3</accession>
<gene>
    <name evidence="1" type="ORF">V5799_008573</name>
</gene>
<dbReference type="Proteomes" id="UP001321473">
    <property type="component" value="Unassembled WGS sequence"/>
</dbReference>
<protein>
    <submittedName>
        <fullName evidence="1">Uncharacterized protein</fullName>
    </submittedName>
</protein>
<sequence>MDNLRYVYSIKQRHYHDELKNKTARTKSGELEYTGRWKFFDCLSFLCVHSEPFRAAVVSPMLHFEEEQLSVVLVTATLPDFWKRLLWRRIQTHLRAVLRRDSSDLGTLSFERCRYFVQPLQENPLSSTCPTWRCSLRPRSARRLFLEAC</sequence>
<proteinExistence type="predicted"/>
<name>A0AAQ4FEH3_AMBAM</name>
<dbReference type="EMBL" id="JARKHS020003987">
    <property type="protein sequence ID" value="KAK8785062.1"/>
    <property type="molecule type" value="Genomic_DNA"/>
</dbReference>